<dbReference type="GO" id="GO:0000155">
    <property type="term" value="F:phosphorelay sensor kinase activity"/>
    <property type="evidence" value="ECO:0007669"/>
    <property type="project" value="InterPro"/>
</dbReference>
<comment type="catalytic activity">
    <reaction evidence="1">
        <text>ATP + protein L-histidine = ADP + protein N-phospho-L-histidine.</text>
        <dbReference type="EC" id="2.7.13.3"/>
    </reaction>
</comment>
<dbReference type="InterPro" id="IPR005467">
    <property type="entry name" value="His_kinase_dom"/>
</dbReference>
<evidence type="ECO:0000256" key="12">
    <source>
        <dbReference type="ARBA" id="ARBA00023012"/>
    </source>
</evidence>
<dbReference type="SMART" id="SM00387">
    <property type="entry name" value="HATPase_c"/>
    <property type="match status" value="1"/>
</dbReference>
<dbReference type="SMART" id="SM00304">
    <property type="entry name" value="HAMP"/>
    <property type="match status" value="1"/>
</dbReference>
<dbReference type="CDD" id="cd06225">
    <property type="entry name" value="HAMP"/>
    <property type="match status" value="1"/>
</dbReference>
<dbReference type="Gene3D" id="6.10.340.10">
    <property type="match status" value="1"/>
</dbReference>
<evidence type="ECO:0000259" key="16">
    <source>
        <dbReference type="PROSITE" id="PS50885"/>
    </source>
</evidence>
<dbReference type="OrthoDB" id="112712at2"/>
<keyword evidence="8" id="KW-0547">Nucleotide-binding</keyword>
<keyword evidence="12" id="KW-0902">Two-component regulatory system</keyword>
<sequence length="467" mass="53372">MKSIRIKLWAGMMILVVVMLILLWLFQIVFLEKFYTDMRVKEIKNAGYSIINELENNNIQGIGDKLDLFTYNNNLSLEIIDATGNTIYKSTGMNNNFSMMMHHNMHQENFKKIIIGEEIAILQTHPRFGNKFMQIGLPIQISGNIQGALYINMPLAPVEDTALILKKQFLYISIILFLVALILSFIIANNFLKPILKIKKTAKKMASGDFSDRIISYSQDEIGQLAETINYMGQELAKIEELRKELIANMSHELRTPLSIIRGYAETIRDITGNTPVKREKHLEIIIEESERLSKMVDDILNLSQMQAGYLDLNLQKTSLNYLLNRILNKYELLSEKTGITISAHCPAKLDLIIDETRIEQVFYNLINNAFNHTNENGQISILVANYNDFIRIEIKDTGEGISEQNLVHIWDRYYKGDKTNEAKMAGTGLGLAIVKNILEAHHALYGVTSKKGEGTTFWFELKNKNL</sequence>
<keyword evidence="5" id="KW-0597">Phosphoprotein</keyword>
<dbReference type="GO" id="GO:0005886">
    <property type="term" value="C:plasma membrane"/>
    <property type="evidence" value="ECO:0007669"/>
    <property type="project" value="UniProtKB-SubCell"/>
</dbReference>
<dbReference type="SUPFAM" id="SSF55874">
    <property type="entry name" value="ATPase domain of HSP90 chaperone/DNA topoisomerase II/histidine kinase"/>
    <property type="match status" value="1"/>
</dbReference>
<reference evidence="17 18" key="1">
    <citation type="submission" date="2017-04" db="EMBL/GenBank/DDBJ databases">
        <authorList>
            <person name="Afonso C.L."/>
            <person name="Miller P.J."/>
            <person name="Scott M.A."/>
            <person name="Spackman E."/>
            <person name="Goraichik I."/>
            <person name="Dimitrov K.M."/>
            <person name="Suarez D.L."/>
            <person name="Swayne D.E."/>
        </authorList>
    </citation>
    <scope>NUCLEOTIDE SEQUENCE [LARGE SCALE GENOMIC DNA]</scope>
    <source>
        <strain evidence="17 18">DSM 11270</strain>
    </source>
</reference>
<dbReference type="Pfam" id="PF00672">
    <property type="entry name" value="HAMP"/>
    <property type="match status" value="1"/>
</dbReference>
<gene>
    <name evidence="17" type="ORF">SAMN00017405_0721</name>
</gene>
<name>A0A1W1UE14_DESTI</name>
<dbReference type="FunFam" id="1.10.287.130:FF:000001">
    <property type="entry name" value="Two-component sensor histidine kinase"/>
    <property type="match status" value="1"/>
</dbReference>
<keyword evidence="7 14" id="KW-0812">Transmembrane</keyword>
<dbReference type="RefSeq" id="WP_084051843.1">
    <property type="nucleotide sequence ID" value="NZ_FWWT01000005.1"/>
</dbReference>
<keyword evidence="4" id="KW-1003">Cell membrane</keyword>
<evidence type="ECO:0000256" key="5">
    <source>
        <dbReference type="ARBA" id="ARBA00022553"/>
    </source>
</evidence>
<dbReference type="InterPro" id="IPR003660">
    <property type="entry name" value="HAMP_dom"/>
</dbReference>
<dbReference type="CDD" id="cd00082">
    <property type="entry name" value="HisKA"/>
    <property type="match status" value="1"/>
</dbReference>
<dbReference type="SUPFAM" id="SSF47384">
    <property type="entry name" value="Homodimeric domain of signal transducing histidine kinase"/>
    <property type="match status" value="1"/>
</dbReference>
<keyword evidence="6" id="KW-0808">Transferase</keyword>
<organism evidence="17 18">
    <name type="scientific">Desulfonispora thiosulfatigenes DSM 11270</name>
    <dbReference type="NCBI Taxonomy" id="656914"/>
    <lineage>
        <taxon>Bacteria</taxon>
        <taxon>Bacillati</taxon>
        <taxon>Bacillota</taxon>
        <taxon>Clostridia</taxon>
        <taxon>Eubacteriales</taxon>
        <taxon>Peptococcaceae</taxon>
        <taxon>Desulfonispora</taxon>
    </lineage>
</organism>
<dbReference type="Gene3D" id="3.30.565.10">
    <property type="entry name" value="Histidine kinase-like ATPase, C-terminal domain"/>
    <property type="match status" value="1"/>
</dbReference>
<comment type="subcellular location">
    <subcellularLocation>
        <location evidence="2">Cell membrane</location>
        <topology evidence="2">Multi-pass membrane protein</topology>
    </subcellularLocation>
</comment>
<dbReference type="InterPro" id="IPR003594">
    <property type="entry name" value="HATPase_dom"/>
</dbReference>
<dbReference type="FunFam" id="3.30.565.10:FF:000006">
    <property type="entry name" value="Sensor histidine kinase WalK"/>
    <property type="match status" value="1"/>
</dbReference>
<evidence type="ECO:0000256" key="2">
    <source>
        <dbReference type="ARBA" id="ARBA00004651"/>
    </source>
</evidence>
<protein>
    <recommendedName>
        <fullName evidence="3">histidine kinase</fullName>
        <ecNumber evidence="3">2.7.13.3</ecNumber>
    </recommendedName>
</protein>
<dbReference type="InterPro" id="IPR050398">
    <property type="entry name" value="HssS/ArlS-like"/>
</dbReference>
<evidence type="ECO:0000313" key="17">
    <source>
        <dbReference type="EMBL" id="SMB79061.1"/>
    </source>
</evidence>
<proteinExistence type="predicted"/>
<keyword evidence="9 17" id="KW-0418">Kinase</keyword>
<dbReference type="Pfam" id="PF00512">
    <property type="entry name" value="HisKA"/>
    <property type="match status" value="1"/>
</dbReference>
<evidence type="ECO:0000256" key="6">
    <source>
        <dbReference type="ARBA" id="ARBA00022679"/>
    </source>
</evidence>
<dbReference type="InterPro" id="IPR036890">
    <property type="entry name" value="HATPase_C_sf"/>
</dbReference>
<accession>A0A1W1UE14</accession>
<evidence type="ECO:0000256" key="8">
    <source>
        <dbReference type="ARBA" id="ARBA00022741"/>
    </source>
</evidence>
<dbReference type="PANTHER" id="PTHR45528">
    <property type="entry name" value="SENSOR HISTIDINE KINASE CPXA"/>
    <property type="match status" value="1"/>
</dbReference>
<feature type="domain" description="HAMP" evidence="16">
    <location>
        <begin position="189"/>
        <end position="241"/>
    </location>
</feature>
<dbReference type="PROSITE" id="PS50885">
    <property type="entry name" value="HAMP"/>
    <property type="match status" value="1"/>
</dbReference>
<evidence type="ECO:0000256" key="3">
    <source>
        <dbReference type="ARBA" id="ARBA00012438"/>
    </source>
</evidence>
<keyword evidence="13 14" id="KW-0472">Membrane</keyword>
<dbReference type="AlphaFoldDB" id="A0A1W1UE14"/>
<evidence type="ECO:0000256" key="11">
    <source>
        <dbReference type="ARBA" id="ARBA00022989"/>
    </source>
</evidence>
<dbReference type="Proteomes" id="UP000192731">
    <property type="component" value="Unassembled WGS sequence"/>
</dbReference>
<dbReference type="Pfam" id="PF02518">
    <property type="entry name" value="HATPase_c"/>
    <property type="match status" value="1"/>
</dbReference>
<evidence type="ECO:0000259" key="15">
    <source>
        <dbReference type="PROSITE" id="PS50109"/>
    </source>
</evidence>
<dbReference type="PANTHER" id="PTHR45528:SF1">
    <property type="entry name" value="SENSOR HISTIDINE KINASE CPXA"/>
    <property type="match status" value="1"/>
</dbReference>
<dbReference type="Gene3D" id="1.10.287.130">
    <property type="match status" value="1"/>
</dbReference>
<dbReference type="InterPro" id="IPR004358">
    <property type="entry name" value="Sig_transdc_His_kin-like_C"/>
</dbReference>
<evidence type="ECO:0000256" key="10">
    <source>
        <dbReference type="ARBA" id="ARBA00022840"/>
    </source>
</evidence>
<keyword evidence="18" id="KW-1185">Reference proteome</keyword>
<dbReference type="InterPro" id="IPR003661">
    <property type="entry name" value="HisK_dim/P_dom"/>
</dbReference>
<dbReference type="GO" id="GO:0005524">
    <property type="term" value="F:ATP binding"/>
    <property type="evidence" value="ECO:0007669"/>
    <property type="project" value="UniProtKB-KW"/>
</dbReference>
<feature type="domain" description="Histidine kinase" evidence="15">
    <location>
        <begin position="249"/>
        <end position="466"/>
    </location>
</feature>
<dbReference type="SMART" id="SM00388">
    <property type="entry name" value="HisKA"/>
    <property type="match status" value="1"/>
</dbReference>
<evidence type="ECO:0000256" key="1">
    <source>
        <dbReference type="ARBA" id="ARBA00000085"/>
    </source>
</evidence>
<dbReference type="PROSITE" id="PS50109">
    <property type="entry name" value="HIS_KIN"/>
    <property type="match status" value="1"/>
</dbReference>
<evidence type="ECO:0000256" key="14">
    <source>
        <dbReference type="SAM" id="Phobius"/>
    </source>
</evidence>
<dbReference type="STRING" id="656914.SAMN00017405_0721"/>
<evidence type="ECO:0000256" key="13">
    <source>
        <dbReference type="ARBA" id="ARBA00023136"/>
    </source>
</evidence>
<keyword evidence="11 14" id="KW-1133">Transmembrane helix</keyword>
<dbReference type="InterPro" id="IPR036097">
    <property type="entry name" value="HisK_dim/P_sf"/>
</dbReference>
<dbReference type="EMBL" id="FWWT01000005">
    <property type="protein sequence ID" value="SMB79061.1"/>
    <property type="molecule type" value="Genomic_DNA"/>
</dbReference>
<keyword evidence="10" id="KW-0067">ATP-binding</keyword>
<evidence type="ECO:0000313" key="18">
    <source>
        <dbReference type="Proteomes" id="UP000192731"/>
    </source>
</evidence>
<feature type="transmembrane region" description="Helical" evidence="14">
    <location>
        <begin position="169"/>
        <end position="192"/>
    </location>
</feature>
<evidence type="ECO:0000256" key="4">
    <source>
        <dbReference type="ARBA" id="ARBA00022475"/>
    </source>
</evidence>
<evidence type="ECO:0000256" key="7">
    <source>
        <dbReference type="ARBA" id="ARBA00022692"/>
    </source>
</evidence>
<evidence type="ECO:0000256" key="9">
    <source>
        <dbReference type="ARBA" id="ARBA00022777"/>
    </source>
</evidence>
<dbReference type="PRINTS" id="PR00344">
    <property type="entry name" value="BCTRLSENSOR"/>
</dbReference>
<dbReference type="EC" id="2.7.13.3" evidence="3"/>
<dbReference type="SUPFAM" id="SSF158472">
    <property type="entry name" value="HAMP domain-like"/>
    <property type="match status" value="1"/>
</dbReference>